<keyword evidence="1" id="KW-0812">Transmembrane</keyword>
<feature type="transmembrane region" description="Helical" evidence="1">
    <location>
        <begin position="16"/>
        <end position="34"/>
    </location>
</feature>
<name>A0A2G9U4K2_TELCI</name>
<dbReference type="Proteomes" id="UP000230423">
    <property type="component" value="Unassembled WGS sequence"/>
</dbReference>
<reference evidence="2 3" key="1">
    <citation type="submission" date="2015-09" db="EMBL/GenBank/DDBJ databases">
        <title>Draft genome of the parasitic nematode Teladorsagia circumcincta isolate WARC Sus (inbred).</title>
        <authorList>
            <person name="Mitreva M."/>
        </authorList>
    </citation>
    <scope>NUCLEOTIDE SEQUENCE [LARGE SCALE GENOMIC DNA]</scope>
    <source>
        <strain evidence="2 3">S</strain>
    </source>
</reference>
<evidence type="ECO:0000313" key="2">
    <source>
        <dbReference type="EMBL" id="PIO65211.1"/>
    </source>
</evidence>
<sequence>MRVFEKQMQLSPRRHELLSVYMLGFGTLFLYLGYHTQSFISESIIHSVHLRDPHRISGYAGYYG</sequence>
<dbReference type="AlphaFoldDB" id="A0A2G9U4K2"/>
<evidence type="ECO:0000256" key="1">
    <source>
        <dbReference type="SAM" id="Phobius"/>
    </source>
</evidence>
<proteinExistence type="predicted"/>
<dbReference type="EMBL" id="KZ349196">
    <property type="protein sequence ID" value="PIO65211.1"/>
    <property type="molecule type" value="Genomic_DNA"/>
</dbReference>
<keyword evidence="1" id="KW-0472">Membrane</keyword>
<keyword evidence="1" id="KW-1133">Transmembrane helix</keyword>
<evidence type="ECO:0000313" key="3">
    <source>
        <dbReference type="Proteomes" id="UP000230423"/>
    </source>
</evidence>
<gene>
    <name evidence="2" type="ORF">TELCIR_13131</name>
</gene>
<protein>
    <submittedName>
        <fullName evidence="2">Uncharacterized protein</fullName>
    </submittedName>
</protein>
<accession>A0A2G9U4K2</accession>
<keyword evidence="3" id="KW-1185">Reference proteome</keyword>
<organism evidence="2 3">
    <name type="scientific">Teladorsagia circumcincta</name>
    <name type="common">Brown stomach worm</name>
    <name type="synonym">Ostertagia circumcincta</name>
    <dbReference type="NCBI Taxonomy" id="45464"/>
    <lineage>
        <taxon>Eukaryota</taxon>
        <taxon>Metazoa</taxon>
        <taxon>Ecdysozoa</taxon>
        <taxon>Nematoda</taxon>
        <taxon>Chromadorea</taxon>
        <taxon>Rhabditida</taxon>
        <taxon>Rhabditina</taxon>
        <taxon>Rhabditomorpha</taxon>
        <taxon>Strongyloidea</taxon>
        <taxon>Trichostrongylidae</taxon>
        <taxon>Teladorsagia</taxon>
    </lineage>
</organism>